<dbReference type="AlphaFoldDB" id="A0A918FHG1"/>
<name>A0A918FHG1_9DEIO</name>
<protein>
    <recommendedName>
        <fullName evidence="11">DNA polymerase III subunit beta</fullName>
    </recommendedName>
</protein>
<dbReference type="GO" id="GO:0003887">
    <property type="term" value="F:DNA-directed DNA polymerase activity"/>
    <property type="evidence" value="ECO:0007669"/>
    <property type="project" value="UniProtKB-KW"/>
</dbReference>
<keyword evidence="10" id="KW-1185">Reference proteome</keyword>
<dbReference type="EMBL" id="BMQL01000082">
    <property type="protein sequence ID" value="GGR37945.1"/>
    <property type="molecule type" value="Genomic_DNA"/>
</dbReference>
<evidence type="ECO:0000256" key="2">
    <source>
        <dbReference type="ARBA" id="ARBA00010752"/>
    </source>
</evidence>
<gene>
    <name evidence="9" type="ORF">GCM10008957_54060</name>
</gene>
<comment type="subcellular location">
    <subcellularLocation>
        <location evidence="1">Cytoplasm</location>
    </subcellularLocation>
</comment>
<reference evidence="9" key="2">
    <citation type="submission" date="2020-09" db="EMBL/GenBank/DDBJ databases">
        <authorList>
            <person name="Sun Q."/>
            <person name="Ohkuma M."/>
        </authorList>
    </citation>
    <scope>NUCLEOTIDE SEQUENCE</scope>
    <source>
        <strain evidence="9">JCM 31311</strain>
    </source>
</reference>
<evidence type="ECO:0000313" key="9">
    <source>
        <dbReference type="EMBL" id="GGR37945.1"/>
    </source>
</evidence>
<proteinExistence type="inferred from homology"/>
<dbReference type="InterPro" id="IPR046938">
    <property type="entry name" value="DNA_clamp_sf"/>
</dbReference>
<reference evidence="9" key="1">
    <citation type="journal article" date="2014" name="Int. J. Syst. Evol. Microbiol.">
        <title>Complete genome sequence of Corynebacterium casei LMG S-19264T (=DSM 44701T), isolated from a smear-ripened cheese.</title>
        <authorList>
            <consortium name="US DOE Joint Genome Institute (JGI-PGF)"/>
            <person name="Walter F."/>
            <person name="Albersmeier A."/>
            <person name="Kalinowski J."/>
            <person name="Ruckert C."/>
        </authorList>
    </citation>
    <scope>NUCLEOTIDE SEQUENCE</scope>
    <source>
        <strain evidence="9">JCM 31311</strain>
    </source>
</reference>
<dbReference type="GO" id="GO:0003677">
    <property type="term" value="F:DNA binding"/>
    <property type="evidence" value="ECO:0007669"/>
    <property type="project" value="UniProtKB-KW"/>
</dbReference>
<keyword evidence="3" id="KW-0963">Cytoplasm</keyword>
<dbReference type="Proteomes" id="UP000603865">
    <property type="component" value="Unassembled WGS sequence"/>
</dbReference>
<keyword evidence="8" id="KW-0238">DNA-binding</keyword>
<comment type="caution">
    <text evidence="9">The sequence shown here is derived from an EMBL/GenBank/DDBJ whole genome shotgun (WGS) entry which is preliminary data.</text>
</comment>
<dbReference type="PANTHER" id="PTHR30478">
    <property type="entry name" value="DNA POLYMERASE III SUBUNIT BETA"/>
    <property type="match status" value="1"/>
</dbReference>
<evidence type="ECO:0000256" key="3">
    <source>
        <dbReference type="ARBA" id="ARBA00022490"/>
    </source>
</evidence>
<keyword evidence="7" id="KW-0239">DNA-directed DNA polymerase</keyword>
<dbReference type="Gene3D" id="3.10.150.10">
    <property type="entry name" value="DNA Polymerase III, subunit A, domain 2"/>
    <property type="match status" value="1"/>
</dbReference>
<dbReference type="SUPFAM" id="SSF55979">
    <property type="entry name" value="DNA clamp"/>
    <property type="match status" value="2"/>
</dbReference>
<evidence type="ECO:0000256" key="5">
    <source>
        <dbReference type="ARBA" id="ARBA00022695"/>
    </source>
</evidence>
<dbReference type="GO" id="GO:0006271">
    <property type="term" value="P:DNA strand elongation involved in DNA replication"/>
    <property type="evidence" value="ECO:0007669"/>
    <property type="project" value="TreeGrafter"/>
</dbReference>
<accession>A0A918FHG1</accession>
<dbReference type="GO" id="GO:0005737">
    <property type="term" value="C:cytoplasm"/>
    <property type="evidence" value="ECO:0007669"/>
    <property type="project" value="UniProtKB-SubCell"/>
</dbReference>
<dbReference type="Gene3D" id="3.70.10.10">
    <property type="match status" value="1"/>
</dbReference>
<evidence type="ECO:0000256" key="1">
    <source>
        <dbReference type="ARBA" id="ARBA00004496"/>
    </source>
</evidence>
<comment type="similarity">
    <text evidence="2">Belongs to the beta sliding clamp family.</text>
</comment>
<evidence type="ECO:0000256" key="8">
    <source>
        <dbReference type="ARBA" id="ARBA00023125"/>
    </source>
</evidence>
<dbReference type="PANTHER" id="PTHR30478:SF0">
    <property type="entry name" value="BETA SLIDING CLAMP"/>
    <property type="match status" value="1"/>
</dbReference>
<sequence length="374" mass="40548">MLALAATIASQFHSEQLTGFEQTEQLTTRKRRASTVRLTAQPGLLMVRSRTTAGEISIPVTLSNDALLPPDAFDLWVDTGMLVQYCRRAKDSVGLSVTAEGLQLRTDQNQLTLSLSPTQEELPWEALPVRATFRASALLDSLLHVRHLRATGENRAILSAWRGILLDGNGHVLRSVAGNGGFAVALHSFAYAGEALRVLLPPGELNGLQALLAAEQSEDVTLATDDAGSRLELRGARGYLRMNLMDHLAYPKYQAVIPKGNPLVVQIESDVIRQALRQLLPLADPHQRAVTMSIGRGAITLSVQSEFGVGRIPLEAETEGGEYVVRFHLPQLLQACSVRGLLKLTMSPKQTPALLIRGPYVVVVAVMRPPQAAA</sequence>
<keyword evidence="4" id="KW-0808">Transferase</keyword>
<evidence type="ECO:0000313" key="10">
    <source>
        <dbReference type="Proteomes" id="UP000603865"/>
    </source>
</evidence>
<keyword evidence="6" id="KW-0235">DNA replication</keyword>
<evidence type="ECO:0000256" key="6">
    <source>
        <dbReference type="ARBA" id="ARBA00022705"/>
    </source>
</evidence>
<organism evidence="9 10">
    <name type="scientific">Deinococcus ruber</name>
    <dbReference type="NCBI Taxonomy" id="1848197"/>
    <lineage>
        <taxon>Bacteria</taxon>
        <taxon>Thermotogati</taxon>
        <taxon>Deinococcota</taxon>
        <taxon>Deinococci</taxon>
        <taxon>Deinococcales</taxon>
        <taxon>Deinococcaceae</taxon>
        <taxon>Deinococcus</taxon>
    </lineage>
</organism>
<keyword evidence="5" id="KW-0548">Nucleotidyltransferase</keyword>
<evidence type="ECO:0008006" key="11">
    <source>
        <dbReference type="Google" id="ProtNLM"/>
    </source>
</evidence>
<evidence type="ECO:0000256" key="4">
    <source>
        <dbReference type="ARBA" id="ARBA00022679"/>
    </source>
</evidence>
<evidence type="ECO:0000256" key="7">
    <source>
        <dbReference type="ARBA" id="ARBA00022932"/>
    </source>
</evidence>
<dbReference type="GO" id="GO:0009360">
    <property type="term" value="C:DNA polymerase III complex"/>
    <property type="evidence" value="ECO:0007669"/>
    <property type="project" value="InterPro"/>
</dbReference>
<dbReference type="InterPro" id="IPR001001">
    <property type="entry name" value="DNA_polIII_beta"/>
</dbReference>